<feature type="transmembrane region" description="Helical" evidence="7">
    <location>
        <begin position="66"/>
        <end position="84"/>
    </location>
</feature>
<keyword evidence="3 7" id="KW-1133">Transmembrane helix</keyword>
<keyword evidence="2 7" id="KW-0812">Transmembrane</keyword>
<dbReference type="PANTHER" id="PTHR35042:SF1">
    <property type="entry name" value="DUF1772-DOMAIN-CONTAINING PROTEIN"/>
    <property type="match status" value="1"/>
</dbReference>
<evidence type="ECO:0000313" key="8">
    <source>
        <dbReference type="EMBL" id="KAE8351137.1"/>
    </source>
</evidence>
<dbReference type="AlphaFoldDB" id="A0A5N6Z0D7"/>
<accession>A0A5N6Z0D7</accession>
<comment type="subcellular location">
    <subcellularLocation>
        <location evidence="1">Membrane</location>
        <topology evidence="1">Multi-pass membrane protein</topology>
    </subcellularLocation>
</comment>
<dbReference type="PANTHER" id="PTHR35042">
    <property type="entry name" value="ANTHRONE OXYGENASE ENCC"/>
    <property type="match status" value="1"/>
</dbReference>
<evidence type="ECO:0000313" key="9">
    <source>
        <dbReference type="Proteomes" id="UP000327118"/>
    </source>
</evidence>
<reference evidence="9" key="1">
    <citation type="submission" date="2019-04" db="EMBL/GenBank/DDBJ databases">
        <title>Friends and foes A comparative genomics studyof 23 Aspergillus species from section Flavi.</title>
        <authorList>
            <consortium name="DOE Joint Genome Institute"/>
            <person name="Kjaerbolling I."/>
            <person name="Vesth T."/>
            <person name="Frisvad J.C."/>
            <person name="Nybo J.L."/>
            <person name="Theobald S."/>
            <person name="Kildgaard S."/>
            <person name="Isbrandt T."/>
            <person name="Kuo A."/>
            <person name="Sato A."/>
            <person name="Lyhne E.K."/>
            <person name="Kogle M.E."/>
            <person name="Wiebenga A."/>
            <person name="Kun R.S."/>
            <person name="Lubbers R.J."/>
            <person name="Makela M.R."/>
            <person name="Barry K."/>
            <person name="Chovatia M."/>
            <person name="Clum A."/>
            <person name="Daum C."/>
            <person name="Haridas S."/>
            <person name="He G."/>
            <person name="LaButti K."/>
            <person name="Lipzen A."/>
            <person name="Mondo S."/>
            <person name="Riley R."/>
            <person name="Salamov A."/>
            <person name="Simmons B.A."/>
            <person name="Magnuson J.K."/>
            <person name="Henrissat B."/>
            <person name="Mortensen U.H."/>
            <person name="Larsen T.O."/>
            <person name="Devries R.P."/>
            <person name="Grigoriev I.V."/>
            <person name="Machida M."/>
            <person name="Baker S.E."/>
            <person name="Andersen M.R."/>
        </authorList>
    </citation>
    <scope>NUCLEOTIDE SEQUENCE [LARGE SCALE GENOMIC DNA]</scope>
    <source>
        <strain evidence="9">CBS 553.77</strain>
    </source>
</reference>
<dbReference type="EMBL" id="ML739185">
    <property type="protein sequence ID" value="KAE8351137.1"/>
    <property type="molecule type" value="Genomic_DNA"/>
</dbReference>
<dbReference type="OrthoDB" id="5954308at2759"/>
<name>A0A5N6Z0D7_9EURO</name>
<sequence length="180" mass="18986">MSTHPTAFCVAQVVGLSGAAFLSGKIFSLSTVVVPAIIQATREDQLPVTTAAKIWRNLYTRGKAQAPPIAAVTSAAFLYCAWAVRSSPSLAPWTPRNSSSMYCTAAALTLGIVPYTFGFMAGTNDKLMDKAGSKADEKSGVEVEALLSWWLKLNAGRALLPLVAGLVGLVAATPWPLEMI</sequence>
<evidence type="ECO:0000256" key="3">
    <source>
        <dbReference type="ARBA" id="ARBA00022989"/>
    </source>
</evidence>
<keyword evidence="4" id="KW-0560">Oxidoreductase</keyword>
<keyword evidence="9" id="KW-1185">Reference proteome</keyword>
<evidence type="ECO:0000256" key="7">
    <source>
        <dbReference type="SAM" id="Phobius"/>
    </source>
</evidence>
<evidence type="ECO:0000256" key="4">
    <source>
        <dbReference type="ARBA" id="ARBA00023033"/>
    </source>
</evidence>
<feature type="transmembrane region" description="Helical" evidence="7">
    <location>
        <begin position="158"/>
        <end position="177"/>
    </location>
</feature>
<evidence type="ECO:0000256" key="1">
    <source>
        <dbReference type="ARBA" id="ARBA00004141"/>
    </source>
</evidence>
<dbReference type="GO" id="GO:0016020">
    <property type="term" value="C:membrane"/>
    <property type="evidence" value="ECO:0007669"/>
    <property type="project" value="UniProtKB-SubCell"/>
</dbReference>
<dbReference type="Pfam" id="PF08592">
    <property type="entry name" value="Anthrone_oxy"/>
    <property type="match status" value="1"/>
</dbReference>
<dbReference type="GO" id="GO:0004497">
    <property type="term" value="F:monooxygenase activity"/>
    <property type="evidence" value="ECO:0007669"/>
    <property type="project" value="UniProtKB-KW"/>
</dbReference>
<dbReference type="InterPro" id="IPR013901">
    <property type="entry name" value="Anthrone_oxy"/>
</dbReference>
<keyword evidence="5 7" id="KW-0472">Membrane</keyword>
<proteinExistence type="inferred from homology"/>
<protein>
    <recommendedName>
        <fullName evidence="10">DUF1772-domain-containing protein</fullName>
    </recommendedName>
</protein>
<evidence type="ECO:0000256" key="5">
    <source>
        <dbReference type="ARBA" id="ARBA00023136"/>
    </source>
</evidence>
<evidence type="ECO:0008006" key="10">
    <source>
        <dbReference type="Google" id="ProtNLM"/>
    </source>
</evidence>
<dbReference type="Proteomes" id="UP000327118">
    <property type="component" value="Unassembled WGS sequence"/>
</dbReference>
<keyword evidence="4" id="KW-0503">Monooxygenase</keyword>
<comment type="similarity">
    <text evidence="6">Belongs to the anthrone oxygenase family.</text>
</comment>
<gene>
    <name evidence="8" type="ORF">BDV28DRAFT_25113</name>
</gene>
<feature type="transmembrane region" description="Helical" evidence="7">
    <location>
        <begin position="99"/>
        <end position="120"/>
    </location>
</feature>
<organism evidence="8 9">
    <name type="scientific">Aspergillus coremiiformis</name>
    <dbReference type="NCBI Taxonomy" id="138285"/>
    <lineage>
        <taxon>Eukaryota</taxon>
        <taxon>Fungi</taxon>
        <taxon>Dikarya</taxon>
        <taxon>Ascomycota</taxon>
        <taxon>Pezizomycotina</taxon>
        <taxon>Eurotiomycetes</taxon>
        <taxon>Eurotiomycetidae</taxon>
        <taxon>Eurotiales</taxon>
        <taxon>Aspergillaceae</taxon>
        <taxon>Aspergillus</taxon>
        <taxon>Aspergillus subgen. Circumdati</taxon>
    </lineage>
</organism>
<evidence type="ECO:0000256" key="6">
    <source>
        <dbReference type="ARBA" id="ARBA00034313"/>
    </source>
</evidence>
<evidence type="ECO:0000256" key="2">
    <source>
        <dbReference type="ARBA" id="ARBA00022692"/>
    </source>
</evidence>